<dbReference type="AlphaFoldDB" id="A0A1G7EZT8"/>
<dbReference type="SMART" id="SM00327">
    <property type="entry name" value="VWA"/>
    <property type="match status" value="1"/>
</dbReference>
<dbReference type="PROSITE" id="PS51257">
    <property type="entry name" value="PROKAR_LIPOPROTEIN"/>
    <property type="match status" value="1"/>
</dbReference>
<sequence>MSILKFSTTTITALFVTTSLLAISACTMAPEPEKTASNPTVTADVLETKPFPRVEQDGFAQSAPPAEMAAMDMQMAPLRGLVANVRNANKIAQPSQQGFFGDMPQQGYTVTGDKYAPIERSVIKSAESDPVSTFSVDVDTGAYSLVRDRLNGGMLPHPDAVRLEEMINYFTYSYPQPEGDVPFSVTTDAMQTPWNKGTHLVRIGLQGKSVPVAERPKANLVFLVDVSGSMRDPDKLPLLVKSLQYMAGSLTAEDRISLVVYAGASGLVLEPTSGSETQTIRDALGRLQAGGSTAGGAGIKLAYDTARKAFIDGGLNRIILATDGDFNVGIHDVSQLKTIIEEERKSGVSLTTLGFGDGNFNDALMEQLADAGNGNYAYVDNFSEAKKVLGTQLNATLMTIAKDVKIQVEFNPAVVAEYRLLGYENRVLAREDFDNDKVDAGEIGAGHSVTALYEVALVGSEGRRFGDLRYDAQKPVGANARKDELAYVKLRYKEPGGEVSKLIDQVIPTSQLHVRKAPSPDLVHASAVAAYGQMLAHDKYLGDFGPSDVLALAQSLRAEGPYRQEFKALVENATALIAMQGQAGPGR</sequence>
<protein>
    <submittedName>
        <fullName evidence="3">Ca-activated chloride channel family protein</fullName>
    </submittedName>
</protein>
<organism evidence="3 4">
    <name type="scientific">Kordiimonas lacus</name>
    <dbReference type="NCBI Taxonomy" id="637679"/>
    <lineage>
        <taxon>Bacteria</taxon>
        <taxon>Pseudomonadati</taxon>
        <taxon>Pseudomonadota</taxon>
        <taxon>Alphaproteobacteria</taxon>
        <taxon>Kordiimonadales</taxon>
        <taxon>Kordiimonadaceae</taxon>
        <taxon>Kordiimonas</taxon>
    </lineage>
</organism>
<dbReference type="SUPFAM" id="SSF53300">
    <property type="entry name" value="vWA-like"/>
    <property type="match status" value="1"/>
</dbReference>
<dbReference type="PROSITE" id="PS50234">
    <property type="entry name" value="VWFA"/>
    <property type="match status" value="1"/>
</dbReference>
<dbReference type="RefSeq" id="WP_068303345.1">
    <property type="nucleotide sequence ID" value="NZ_FNAK01000009.1"/>
</dbReference>
<dbReference type="PANTHER" id="PTHR10579:SF43">
    <property type="entry name" value="ZINC FINGER (C3HC4-TYPE RING FINGER) FAMILY PROTEIN"/>
    <property type="match status" value="1"/>
</dbReference>
<gene>
    <name evidence="3" type="ORF">SAMN04488071_3544</name>
</gene>
<evidence type="ECO:0000259" key="2">
    <source>
        <dbReference type="PROSITE" id="PS50234"/>
    </source>
</evidence>
<feature type="domain" description="VWFA" evidence="2">
    <location>
        <begin position="219"/>
        <end position="393"/>
    </location>
</feature>
<dbReference type="Proteomes" id="UP000183685">
    <property type="component" value="Unassembled WGS sequence"/>
</dbReference>
<accession>A0A1G7EZT8</accession>
<dbReference type="InterPro" id="IPR036465">
    <property type="entry name" value="vWFA_dom_sf"/>
</dbReference>
<keyword evidence="4" id="KW-1185">Reference proteome</keyword>
<name>A0A1G7EZT8_9PROT</name>
<dbReference type="InterPro" id="IPR022156">
    <property type="entry name" value="Uncharacterised_YfbK_N"/>
</dbReference>
<proteinExistence type="predicted"/>
<dbReference type="CDD" id="cd01465">
    <property type="entry name" value="vWA_subgroup"/>
    <property type="match status" value="1"/>
</dbReference>
<reference evidence="3 4" key="1">
    <citation type="submission" date="2016-10" db="EMBL/GenBank/DDBJ databases">
        <authorList>
            <person name="de Groot N.N."/>
        </authorList>
    </citation>
    <scope>NUCLEOTIDE SEQUENCE [LARGE SCALE GENOMIC DNA]</scope>
    <source>
        <strain evidence="3 4">CGMCC 1.9109</strain>
    </source>
</reference>
<dbReference type="OrthoDB" id="9805121at2"/>
<dbReference type="EMBL" id="FNAK01000009">
    <property type="protein sequence ID" value="SDE68815.1"/>
    <property type="molecule type" value="Genomic_DNA"/>
</dbReference>
<feature type="signal peptide" evidence="1">
    <location>
        <begin position="1"/>
        <end position="29"/>
    </location>
</feature>
<dbReference type="Pfam" id="PF12034">
    <property type="entry name" value="YfbK_C"/>
    <property type="match status" value="1"/>
</dbReference>
<dbReference type="Pfam" id="PF00092">
    <property type="entry name" value="VWA"/>
    <property type="match status" value="1"/>
</dbReference>
<dbReference type="Pfam" id="PF12450">
    <property type="entry name" value="vWF_A"/>
    <property type="match status" value="1"/>
</dbReference>
<dbReference type="Gene3D" id="3.40.50.410">
    <property type="entry name" value="von Willebrand factor, type A domain"/>
    <property type="match status" value="1"/>
</dbReference>
<feature type="chain" id="PRO_5010343211" evidence="1">
    <location>
        <begin position="30"/>
        <end position="587"/>
    </location>
</feature>
<keyword evidence="1" id="KW-0732">Signal</keyword>
<dbReference type="InterPro" id="IPR051266">
    <property type="entry name" value="CLCR"/>
</dbReference>
<evidence type="ECO:0000256" key="1">
    <source>
        <dbReference type="SAM" id="SignalP"/>
    </source>
</evidence>
<evidence type="ECO:0000313" key="4">
    <source>
        <dbReference type="Proteomes" id="UP000183685"/>
    </source>
</evidence>
<dbReference type="STRING" id="637679.GCA_001550055_01516"/>
<evidence type="ECO:0000313" key="3">
    <source>
        <dbReference type="EMBL" id="SDE68815.1"/>
    </source>
</evidence>
<dbReference type="PANTHER" id="PTHR10579">
    <property type="entry name" value="CALCIUM-ACTIVATED CHLORIDE CHANNEL REGULATOR"/>
    <property type="match status" value="1"/>
</dbReference>
<dbReference type="InterPro" id="IPR002035">
    <property type="entry name" value="VWF_A"/>
</dbReference>
<dbReference type="InterPro" id="IPR021908">
    <property type="entry name" value="YfbK_C"/>
</dbReference>